<proteinExistence type="predicted"/>
<name>X6P1X2_RETFI</name>
<evidence type="ECO:0000313" key="2">
    <source>
        <dbReference type="EMBL" id="ETO32226.1"/>
    </source>
</evidence>
<dbReference type="Proteomes" id="UP000023152">
    <property type="component" value="Unassembled WGS sequence"/>
</dbReference>
<evidence type="ECO:0000256" key="1">
    <source>
        <dbReference type="SAM" id="MobiDB-lite"/>
    </source>
</evidence>
<protein>
    <submittedName>
        <fullName evidence="2">Uncharacterized protein</fullName>
    </submittedName>
</protein>
<dbReference type="EMBL" id="ASPP01004380">
    <property type="protein sequence ID" value="ETO32226.1"/>
    <property type="molecule type" value="Genomic_DNA"/>
</dbReference>
<feature type="compositionally biased region" description="Basic and acidic residues" evidence="1">
    <location>
        <begin position="147"/>
        <end position="161"/>
    </location>
</feature>
<dbReference type="SUPFAM" id="SSF52047">
    <property type="entry name" value="RNI-like"/>
    <property type="match status" value="1"/>
</dbReference>
<keyword evidence="3" id="KW-1185">Reference proteome</keyword>
<comment type="caution">
    <text evidence="2">The sequence shown here is derived from an EMBL/GenBank/DDBJ whole genome shotgun (WGS) entry which is preliminary data.</text>
</comment>
<organism evidence="2 3">
    <name type="scientific">Reticulomyxa filosa</name>
    <dbReference type="NCBI Taxonomy" id="46433"/>
    <lineage>
        <taxon>Eukaryota</taxon>
        <taxon>Sar</taxon>
        <taxon>Rhizaria</taxon>
        <taxon>Retaria</taxon>
        <taxon>Foraminifera</taxon>
        <taxon>Monothalamids</taxon>
        <taxon>Reticulomyxidae</taxon>
        <taxon>Reticulomyxa</taxon>
    </lineage>
</organism>
<feature type="region of interest" description="Disordered" evidence="1">
    <location>
        <begin position="133"/>
        <end position="161"/>
    </location>
</feature>
<gene>
    <name evidence="2" type="ORF">RFI_04891</name>
</gene>
<dbReference type="InterPro" id="IPR032675">
    <property type="entry name" value="LRR_dom_sf"/>
</dbReference>
<dbReference type="Gene3D" id="3.80.10.10">
    <property type="entry name" value="Ribonuclease Inhibitor"/>
    <property type="match status" value="1"/>
</dbReference>
<sequence length="256" mass="29227">MKYILVQTFEHYGKKNCISFVLDVVIYNGELESKADLVIRALTNNKKAGKLTFSMLPIQSKDFLTIAKYLQQRLKKKKNENLDQSIERLNLTGVPINPGLMQVIADELLDNAKYGKLKWLNLSQTGLTGDIPVTKAKSIPKQPQMREPNKSDNEKEGKTNKKEDVISILSKGLEKNTSLTYLHLSKNPKIKSDAFNRLLQSMYKHPQIHLLIYNGNRLTFEHAVVLGHYFAQFPNPTLTRISLEGCSINDQLDFFF</sequence>
<evidence type="ECO:0000313" key="3">
    <source>
        <dbReference type="Proteomes" id="UP000023152"/>
    </source>
</evidence>
<accession>X6P1X2</accession>
<dbReference type="AlphaFoldDB" id="X6P1X2"/>
<reference evidence="2 3" key="1">
    <citation type="journal article" date="2013" name="Curr. Biol.">
        <title>The Genome of the Foraminiferan Reticulomyxa filosa.</title>
        <authorList>
            <person name="Glockner G."/>
            <person name="Hulsmann N."/>
            <person name="Schleicher M."/>
            <person name="Noegel A.A."/>
            <person name="Eichinger L."/>
            <person name="Gallinger C."/>
            <person name="Pawlowski J."/>
            <person name="Sierra R."/>
            <person name="Euteneuer U."/>
            <person name="Pillet L."/>
            <person name="Moustafa A."/>
            <person name="Platzer M."/>
            <person name="Groth M."/>
            <person name="Szafranski K."/>
            <person name="Schliwa M."/>
        </authorList>
    </citation>
    <scope>NUCLEOTIDE SEQUENCE [LARGE SCALE GENOMIC DNA]</scope>
</reference>